<sequence>MSILHRPDDLNHTETVYFCLFTGSFTELENVDKYRFTSGRNYISTFERRFLNGGRLKRTTEHAQNGTQYYRYSIADKTQCETLIKAYNLSRNRRKLHGLSAEEQEALLAKYD</sequence>
<gene>
    <name evidence="1" type="ORF">IHV77_00600</name>
</gene>
<name>A0ABX6UZZ3_9PAST</name>
<proteinExistence type="predicted"/>
<reference evidence="1 2" key="1">
    <citation type="submission" date="2020-10" db="EMBL/GenBank/DDBJ databases">
        <title>Genome Sequencing of Rodentibacter spp. strain DSM111151.</title>
        <authorList>
            <person name="Benga L."/>
            <person name="Lautwein T."/>
        </authorList>
    </citation>
    <scope>NUCLEOTIDE SEQUENCE [LARGE SCALE GENOMIC DNA]</scope>
    <source>
        <strain evidence="1 2">DSM 111151</strain>
    </source>
</reference>
<protein>
    <submittedName>
        <fullName evidence="1">Uncharacterized protein</fullName>
    </submittedName>
</protein>
<dbReference type="Proteomes" id="UP000663069">
    <property type="component" value="Chromosome"/>
</dbReference>
<dbReference type="EMBL" id="CP063056">
    <property type="protein sequence ID" value="QPB42661.1"/>
    <property type="molecule type" value="Genomic_DNA"/>
</dbReference>
<organism evidence="1 2">
    <name type="scientific">Rodentibacter haemolyticus</name>
    <dbReference type="NCBI Taxonomy" id="2778911"/>
    <lineage>
        <taxon>Bacteria</taxon>
        <taxon>Pseudomonadati</taxon>
        <taxon>Pseudomonadota</taxon>
        <taxon>Gammaproteobacteria</taxon>
        <taxon>Pasteurellales</taxon>
        <taxon>Pasteurellaceae</taxon>
        <taxon>Rodentibacter</taxon>
    </lineage>
</organism>
<dbReference type="RefSeq" id="WP_194812239.1">
    <property type="nucleotide sequence ID" value="NZ_CP063056.1"/>
</dbReference>
<evidence type="ECO:0000313" key="2">
    <source>
        <dbReference type="Proteomes" id="UP000663069"/>
    </source>
</evidence>
<accession>A0ABX6UZZ3</accession>
<evidence type="ECO:0000313" key="1">
    <source>
        <dbReference type="EMBL" id="QPB42661.1"/>
    </source>
</evidence>
<keyword evidence="2" id="KW-1185">Reference proteome</keyword>